<reference evidence="8 9" key="1">
    <citation type="submission" date="2017-02" db="EMBL/GenBank/DDBJ databases">
        <title>Complete genome sequences of Mycobacterium kansasii strains isolated from rhesus macaques.</title>
        <authorList>
            <person name="Panda A."/>
            <person name="Nagaraj S."/>
            <person name="Zhao X."/>
            <person name="Tettelin H."/>
            <person name="Detolla L.J."/>
        </authorList>
    </citation>
    <scope>NUCLEOTIDE SEQUENCE [LARGE SCALE GENOMIC DNA]</scope>
    <source>
        <strain evidence="8 9">11-3469</strain>
    </source>
</reference>
<keyword evidence="2 4" id="KW-0808">Transferase</keyword>
<dbReference type="GO" id="GO:0004766">
    <property type="term" value="F:spermidine synthase activity"/>
    <property type="evidence" value="ECO:0007669"/>
    <property type="project" value="UniProtKB-UniRule"/>
</dbReference>
<organism evidence="8 9">
    <name type="scientific">Mycobacterium kansasii</name>
    <dbReference type="NCBI Taxonomy" id="1768"/>
    <lineage>
        <taxon>Bacteria</taxon>
        <taxon>Bacillati</taxon>
        <taxon>Actinomycetota</taxon>
        <taxon>Actinomycetes</taxon>
        <taxon>Mycobacteriales</taxon>
        <taxon>Mycobacteriaceae</taxon>
        <taxon>Mycobacterium</taxon>
    </lineage>
</organism>
<dbReference type="PROSITE" id="PS01330">
    <property type="entry name" value="PABS_1"/>
    <property type="match status" value="1"/>
</dbReference>
<dbReference type="NCBIfam" id="NF002956">
    <property type="entry name" value="PRK03612.1"/>
    <property type="match status" value="1"/>
</dbReference>
<dbReference type="GO" id="GO:0008168">
    <property type="term" value="F:methyltransferase activity"/>
    <property type="evidence" value="ECO:0007669"/>
    <property type="project" value="UniProtKB-KW"/>
</dbReference>
<evidence type="ECO:0000256" key="3">
    <source>
        <dbReference type="ARBA" id="ARBA00023115"/>
    </source>
</evidence>
<proteinExistence type="inferred from homology"/>
<evidence type="ECO:0000313" key="8">
    <source>
        <dbReference type="EMBL" id="OOK66021.1"/>
    </source>
</evidence>
<feature type="binding site" evidence="4">
    <location>
        <begin position="360"/>
        <end position="361"/>
    </location>
    <ligand>
        <name>S-methyl-5'-thioadenosine</name>
        <dbReference type="ChEBI" id="CHEBI:17509"/>
    </ligand>
</feature>
<sequence>MTSTQQAPVAASLRWRAVLLAAVAACAACGIVYELALLTLSASLDGGGIVATSLIVAGYIAALGAGALLVKPLLARAAITFITVEVLLGIVGGLSAAALYVTFAFIGGSLWVLALGTALIGGLVGAEVPLLMTLLQSGRVAEATDTGRTLANLTAADYLGALLGGLSWPFVLLPHLGMIRGAAATGIVNLVAAAVVSVFLLRRVVGVRQLVTALGALTAALGLLVTLLAGARGIETTSRQRLYTDPIIAYRHTAYQEIVVTRRGDDLRLYLDGGLQFATVDEYRYSESLVYPALGSGARSVLVLGGGDGLAARELLRQPGVQQIVQVELDPAVVELARTTMRGANGGSLDDPRVHVVIDDAMSWLRGPGRGTFDAIIADLPDPDTPVLARLYSTEFYTLAARALAPGGLMVVQAGSPFSTRTAFWRTVSSVQAAGYAVTPYHVYVPTFGDWGFVLARRGSSAPRRRCRATRRRCVSSISGCSMRPRCSRATWRRARSSPRPSTTRASSKTCGTDTTNRWRQPVLAAGGAADASWSPSRFATASACAATKGRDHRARWAHQDPLGVRAANTYEWLQVEFELMSFRWRRAATAALTPRREPPTPRRTRRHWSTRSARRRCLPERRRA</sequence>
<evidence type="ECO:0000256" key="6">
    <source>
        <dbReference type="SAM" id="MobiDB-lite"/>
    </source>
</evidence>
<dbReference type="CDD" id="cd02440">
    <property type="entry name" value="AdoMet_MTases"/>
    <property type="match status" value="1"/>
</dbReference>
<dbReference type="Pfam" id="PF01564">
    <property type="entry name" value="Spermine_synth"/>
    <property type="match status" value="1"/>
</dbReference>
<feature type="transmembrane region" description="Helical" evidence="4">
    <location>
        <begin position="17"/>
        <end position="36"/>
    </location>
</feature>
<feature type="binding site" evidence="4">
    <location>
        <position position="328"/>
    </location>
    <ligand>
        <name>S-methyl-5'-thioadenosine</name>
        <dbReference type="ChEBI" id="CHEBI:17509"/>
    </ligand>
</feature>
<dbReference type="STRING" id="1768.B1T50_26070"/>
<dbReference type="EC" id="2.5.1.16" evidence="4"/>
<feature type="transmembrane region" description="Helical" evidence="4">
    <location>
        <begin position="82"/>
        <end position="106"/>
    </location>
</feature>
<keyword evidence="4" id="KW-0472">Membrane</keyword>
<dbReference type="InterPro" id="IPR029063">
    <property type="entry name" value="SAM-dependent_MTases_sf"/>
</dbReference>
<dbReference type="GO" id="GO:0005886">
    <property type="term" value="C:plasma membrane"/>
    <property type="evidence" value="ECO:0007669"/>
    <property type="project" value="UniProtKB-SubCell"/>
</dbReference>
<dbReference type="EMBL" id="MVBN01000010">
    <property type="protein sequence ID" value="OOK66021.1"/>
    <property type="molecule type" value="Genomic_DNA"/>
</dbReference>
<feature type="binding site" evidence="4">
    <location>
        <position position="256"/>
    </location>
    <ligand>
        <name>S-methyl-5'-thioadenosine</name>
        <dbReference type="ChEBI" id="CHEBI:17509"/>
    </ligand>
</feature>
<feature type="domain" description="PABS" evidence="7">
    <location>
        <begin position="222"/>
        <end position="458"/>
    </location>
</feature>
<keyword evidence="4" id="KW-0812">Transmembrane</keyword>
<protein>
    <recommendedName>
        <fullName evidence="4">Polyamine aminopropyltransferase</fullName>
    </recommendedName>
    <alternativeName>
        <fullName evidence="4">Putrescine aminopropyltransferase</fullName>
        <shortName evidence="4">PAPT</shortName>
    </alternativeName>
    <alternativeName>
        <fullName evidence="4">Spermidine synthase</fullName>
        <shortName evidence="4">SPDS</shortName>
        <shortName evidence="4">SPDSY</shortName>
        <ecNumber evidence="4">2.5.1.16</ecNumber>
    </alternativeName>
</protein>
<comment type="caution">
    <text evidence="4">Lacks conserved residue(s) required for the propagation of feature annotation.</text>
</comment>
<evidence type="ECO:0000256" key="4">
    <source>
        <dbReference type="HAMAP-Rule" id="MF_00198"/>
    </source>
</evidence>
<evidence type="ECO:0000256" key="5">
    <source>
        <dbReference type="PROSITE-ProRule" id="PRU00354"/>
    </source>
</evidence>
<feature type="transmembrane region" description="Helical" evidence="4">
    <location>
        <begin position="182"/>
        <end position="201"/>
    </location>
</feature>
<feature type="binding site" evidence="4">
    <location>
        <position position="308"/>
    </location>
    <ligand>
        <name>spermidine</name>
        <dbReference type="ChEBI" id="CHEBI:57834"/>
    </ligand>
</feature>
<dbReference type="UniPathway" id="UPA00248">
    <property type="reaction ID" value="UER00314"/>
</dbReference>
<dbReference type="AlphaFoldDB" id="A0A1V3WIB7"/>
<dbReference type="PANTHER" id="PTHR43317">
    <property type="entry name" value="THERMOSPERMINE SYNTHASE ACAULIS5"/>
    <property type="match status" value="1"/>
</dbReference>
<dbReference type="InterPro" id="IPR030373">
    <property type="entry name" value="PABS_CS"/>
</dbReference>
<comment type="pathway">
    <text evidence="4">Amine and polyamine biosynthesis; spermidine biosynthesis; spermidine from putrescine: step 1/1.</text>
</comment>
<dbReference type="GO" id="GO:0010487">
    <property type="term" value="F:thermospermine synthase activity"/>
    <property type="evidence" value="ECO:0007669"/>
    <property type="project" value="UniProtKB-ARBA"/>
</dbReference>
<name>A0A1V3WIB7_MYCKA</name>
<comment type="catalytic activity">
    <reaction evidence="4">
        <text>S-adenosyl 3-(methylsulfanyl)propylamine + putrescine = S-methyl-5'-thioadenosine + spermidine + H(+)</text>
        <dbReference type="Rhea" id="RHEA:12721"/>
        <dbReference type="ChEBI" id="CHEBI:15378"/>
        <dbReference type="ChEBI" id="CHEBI:17509"/>
        <dbReference type="ChEBI" id="CHEBI:57443"/>
        <dbReference type="ChEBI" id="CHEBI:57834"/>
        <dbReference type="ChEBI" id="CHEBI:326268"/>
        <dbReference type="EC" id="2.5.1.16"/>
    </reaction>
</comment>
<comment type="caution">
    <text evidence="8">The sequence shown here is derived from an EMBL/GenBank/DDBJ whole genome shotgun (WGS) entry which is preliminary data.</text>
</comment>
<dbReference type="GO" id="GO:0008295">
    <property type="term" value="P:spermidine biosynthetic process"/>
    <property type="evidence" value="ECO:0007669"/>
    <property type="project" value="UniProtKB-UniRule"/>
</dbReference>
<feature type="transmembrane region" description="Helical" evidence="4">
    <location>
        <begin position="210"/>
        <end position="231"/>
    </location>
</feature>
<keyword evidence="3 4" id="KW-0620">Polyamine biosynthesis</keyword>
<keyword evidence="4" id="KW-0745">Spermidine biosynthesis</keyword>
<accession>A0A1V3WIB7</accession>
<dbReference type="NCBIfam" id="NF037959">
    <property type="entry name" value="MFS_SpdSyn"/>
    <property type="match status" value="1"/>
</dbReference>
<keyword evidence="8" id="KW-0489">Methyltransferase</keyword>
<feature type="region of interest" description="Disordered" evidence="6">
    <location>
        <begin position="492"/>
        <end position="515"/>
    </location>
</feature>
<evidence type="ECO:0000313" key="9">
    <source>
        <dbReference type="Proteomes" id="UP000188532"/>
    </source>
</evidence>
<feature type="compositionally biased region" description="Low complexity" evidence="6">
    <location>
        <begin position="498"/>
        <end position="508"/>
    </location>
</feature>
<keyword evidence="4" id="KW-1133">Transmembrane helix</keyword>
<feature type="compositionally biased region" description="Basic residues" evidence="6">
    <location>
        <begin position="603"/>
        <end position="617"/>
    </location>
</feature>
<gene>
    <name evidence="4" type="primary">speE</name>
    <name evidence="8" type="ORF">BZL29_7561</name>
</gene>
<feature type="transmembrane region" description="Helical" evidence="4">
    <location>
        <begin position="156"/>
        <end position="176"/>
    </location>
</feature>
<evidence type="ECO:0000256" key="1">
    <source>
        <dbReference type="ARBA" id="ARBA00007867"/>
    </source>
</evidence>
<dbReference type="InterPro" id="IPR001045">
    <property type="entry name" value="Spermi_synthase"/>
</dbReference>
<evidence type="ECO:0000256" key="2">
    <source>
        <dbReference type="ARBA" id="ARBA00022679"/>
    </source>
</evidence>
<feature type="active site" description="Proton acceptor" evidence="4 5">
    <location>
        <position position="379"/>
    </location>
</feature>
<dbReference type="SUPFAM" id="SSF53335">
    <property type="entry name" value="S-adenosyl-L-methionine-dependent methyltransferases"/>
    <property type="match status" value="1"/>
</dbReference>
<feature type="transmembrane region" description="Helical" evidence="4">
    <location>
        <begin position="112"/>
        <end position="135"/>
    </location>
</feature>
<keyword evidence="4" id="KW-1003">Cell membrane</keyword>
<dbReference type="GO" id="GO:0032259">
    <property type="term" value="P:methylation"/>
    <property type="evidence" value="ECO:0007669"/>
    <property type="project" value="UniProtKB-KW"/>
</dbReference>
<comment type="subunit">
    <text evidence="4">Homodimer or homotetramer.</text>
</comment>
<feature type="transmembrane region" description="Helical" evidence="4">
    <location>
        <begin position="48"/>
        <end position="70"/>
    </location>
</feature>
<dbReference type="Proteomes" id="UP000188532">
    <property type="component" value="Unassembled WGS sequence"/>
</dbReference>
<dbReference type="PROSITE" id="PS51006">
    <property type="entry name" value="PABS_2"/>
    <property type="match status" value="1"/>
</dbReference>
<dbReference type="HAMAP" id="MF_00198">
    <property type="entry name" value="Spermidine_synth"/>
    <property type="match status" value="1"/>
</dbReference>
<comment type="function">
    <text evidence="4">Catalyzes the irreversible transfer of a propylamine group from the amino donor S-adenosylmethioninamine (decarboxy-AdoMet) to putrescine (1,4-diaminobutane) to yield spermidine.</text>
</comment>
<feature type="region of interest" description="Disordered" evidence="6">
    <location>
        <begin position="593"/>
        <end position="625"/>
    </location>
</feature>
<dbReference type="InterPro" id="IPR030374">
    <property type="entry name" value="PABS"/>
</dbReference>
<feature type="binding site" evidence="4">
    <location>
        <position position="386"/>
    </location>
    <ligand>
        <name>S-methyl-5'-thioadenosine</name>
        <dbReference type="ChEBI" id="CHEBI:17509"/>
    </ligand>
</feature>
<evidence type="ECO:0000259" key="7">
    <source>
        <dbReference type="PROSITE" id="PS51006"/>
    </source>
</evidence>
<comment type="similarity">
    <text evidence="1 4">Belongs to the spermidine/spermine synthase family.</text>
</comment>
<dbReference type="Gene3D" id="3.40.50.150">
    <property type="entry name" value="Vaccinia Virus protein VP39"/>
    <property type="match status" value="1"/>
</dbReference>
<comment type="subcellular location">
    <subcellularLocation>
        <location evidence="4">Cell membrane</location>
        <topology evidence="4">Multi-pass membrane protein</topology>
    </subcellularLocation>
</comment>
<dbReference type="PANTHER" id="PTHR43317:SF1">
    <property type="entry name" value="THERMOSPERMINE SYNTHASE ACAULIS5"/>
    <property type="match status" value="1"/>
</dbReference>